<name>A0AAD1IPQ1_9MYCO</name>
<dbReference type="Proteomes" id="UP000466607">
    <property type="component" value="Chromosome"/>
</dbReference>
<dbReference type="Gene3D" id="1.20.20.20">
    <property type="entry name" value="Haemophore, haem-binding domain"/>
    <property type="match status" value="1"/>
</dbReference>
<reference evidence="2 3" key="1">
    <citation type="journal article" date="2019" name="Emerg. Microbes Infect.">
        <title>Comprehensive subspecies identification of 175 nontuberculous mycobacteria species based on 7547 genomic profiles.</title>
        <authorList>
            <person name="Matsumoto Y."/>
            <person name="Kinjo T."/>
            <person name="Motooka D."/>
            <person name="Nabeya D."/>
            <person name="Jung N."/>
            <person name="Uechi K."/>
            <person name="Horii T."/>
            <person name="Iida T."/>
            <person name="Fujita J."/>
            <person name="Nakamura S."/>
        </authorList>
    </citation>
    <scope>NUCLEOTIDE SEQUENCE [LARGE SCALE GENOMIC DNA]</scope>
    <source>
        <strain evidence="2 3">JCM 17423</strain>
    </source>
</reference>
<keyword evidence="3" id="KW-1185">Reference proteome</keyword>
<evidence type="ECO:0000313" key="3">
    <source>
        <dbReference type="Proteomes" id="UP000466607"/>
    </source>
</evidence>
<dbReference type="AlphaFoldDB" id="A0AAD1IPQ1"/>
<evidence type="ECO:0000313" key="2">
    <source>
        <dbReference type="EMBL" id="BBY18413.1"/>
    </source>
</evidence>
<protein>
    <submittedName>
        <fullName evidence="2">Membrane protein</fullName>
    </submittedName>
</protein>
<dbReference type="NCBIfam" id="TIGR04529">
    <property type="entry name" value="MTB_hemophore"/>
    <property type="match status" value="1"/>
</dbReference>
<dbReference type="RefSeq" id="WP_163687693.1">
    <property type="nucleotide sequence ID" value="NZ_AP022586.1"/>
</dbReference>
<dbReference type="EMBL" id="AP022586">
    <property type="protein sequence ID" value="BBY18413.1"/>
    <property type="molecule type" value="Genomic_DNA"/>
</dbReference>
<accession>A0AAD1IPQ1</accession>
<dbReference type="Pfam" id="PF16525">
    <property type="entry name" value="MHB"/>
    <property type="match status" value="1"/>
</dbReference>
<gene>
    <name evidence="2" type="ORF">MLIT_40050</name>
</gene>
<evidence type="ECO:0000259" key="1">
    <source>
        <dbReference type="Pfam" id="PF16525"/>
    </source>
</evidence>
<dbReference type="InterPro" id="IPR038378">
    <property type="entry name" value="MHB_sf"/>
</dbReference>
<organism evidence="2 3">
    <name type="scientific">Mycolicibacterium litorale</name>
    <dbReference type="NCBI Taxonomy" id="758802"/>
    <lineage>
        <taxon>Bacteria</taxon>
        <taxon>Bacillati</taxon>
        <taxon>Actinomycetota</taxon>
        <taxon>Actinomycetes</taxon>
        <taxon>Mycobacteriales</taxon>
        <taxon>Mycobacteriaceae</taxon>
        <taxon>Mycolicibacterium</taxon>
    </lineage>
</organism>
<sequence length="131" mass="13488">MLLPARTARRVVAGAAGAGVVAGAMLFGAIPAAMAQPAPPPPPPPNCTAADLAGVASGVSASTSAYLFTHPPVNDFFTSLEGQPRDQIRTRVEEYLNANPQVKADLTGIRQPLVDLKNRCGTATVPDDDTP</sequence>
<dbReference type="InterPro" id="IPR032407">
    <property type="entry name" value="MHB"/>
</dbReference>
<feature type="domain" description="Haemophore haem-binding" evidence="1">
    <location>
        <begin position="45"/>
        <end position="121"/>
    </location>
</feature>
<dbReference type="GO" id="GO:0020037">
    <property type="term" value="F:heme binding"/>
    <property type="evidence" value="ECO:0007669"/>
    <property type="project" value="InterPro"/>
</dbReference>
<proteinExistence type="predicted"/>